<dbReference type="GO" id="GO:0004497">
    <property type="term" value="F:monooxygenase activity"/>
    <property type="evidence" value="ECO:0007669"/>
    <property type="project" value="UniProtKB-KW"/>
</dbReference>
<comment type="similarity">
    <text evidence="2 8">Belongs to the cytochrome P450 family.</text>
</comment>
<dbReference type="PROSITE" id="PS00086">
    <property type="entry name" value="CYTOCHROME_P450"/>
    <property type="match status" value="1"/>
</dbReference>
<dbReference type="RefSeq" id="XP_064700719.1">
    <property type="nucleotide sequence ID" value="XM_064853765.1"/>
</dbReference>
<dbReference type="PANTHER" id="PTHR24305:SF188">
    <property type="entry name" value="P450, PUTATIVE (EUROFUNG)-RELATED"/>
    <property type="match status" value="1"/>
</dbReference>
<evidence type="ECO:0000256" key="7">
    <source>
        <dbReference type="PIRSR" id="PIRSR602401-1"/>
    </source>
</evidence>
<name>A0AAV9MUD6_9EURO</name>
<evidence type="ECO:0000256" key="2">
    <source>
        <dbReference type="ARBA" id="ARBA00010617"/>
    </source>
</evidence>
<dbReference type="PANTHER" id="PTHR24305">
    <property type="entry name" value="CYTOCHROME P450"/>
    <property type="match status" value="1"/>
</dbReference>
<keyword evidence="5 7" id="KW-0408">Iron</keyword>
<accession>A0AAV9MUD6</accession>
<keyword evidence="7 8" id="KW-0349">Heme</keyword>
<evidence type="ECO:0000256" key="8">
    <source>
        <dbReference type="RuleBase" id="RU000461"/>
    </source>
</evidence>
<dbReference type="CDD" id="cd11060">
    <property type="entry name" value="CYP57A1-like"/>
    <property type="match status" value="1"/>
</dbReference>
<dbReference type="GO" id="GO:0016705">
    <property type="term" value="F:oxidoreductase activity, acting on paired donors, with incorporation or reduction of molecular oxygen"/>
    <property type="evidence" value="ECO:0007669"/>
    <property type="project" value="InterPro"/>
</dbReference>
<dbReference type="PRINTS" id="PR00463">
    <property type="entry name" value="EP450I"/>
</dbReference>
<dbReference type="InterPro" id="IPR036396">
    <property type="entry name" value="Cyt_P450_sf"/>
</dbReference>
<comment type="cofactor">
    <cofactor evidence="1 7">
        <name>heme</name>
        <dbReference type="ChEBI" id="CHEBI:30413"/>
    </cofactor>
</comment>
<reference evidence="10 11" key="1">
    <citation type="submission" date="2023-08" db="EMBL/GenBank/DDBJ databases">
        <title>Black Yeasts Isolated from many extreme environments.</title>
        <authorList>
            <person name="Coleine C."/>
            <person name="Stajich J.E."/>
            <person name="Selbmann L."/>
        </authorList>
    </citation>
    <scope>NUCLEOTIDE SEQUENCE [LARGE SCALE GENOMIC DNA]</scope>
    <source>
        <strain evidence="10 11">CCFEE 5792</strain>
    </source>
</reference>
<organism evidence="10 11">
    <name type="scientific">Exophiala bonariae</name>
    <dbReference type="NCBI Taxonomy" id="1690606"/>
    <lineage>
        <taxon>Eukaryota</taxon>
        <taxon>Fungi</taxon>
        <taxon>Dikarya</taxon>
        <taxon>Ascomycota</taxon>
        <taxon>Pezizomycotina</taxon>
        <taxon>Eurotiomycetes</taxon>
        <taxon>Chaetothyriomycetidae</taxon>
        <taxon>Chaetothyriales</taxon>
        <taxon>Herpotrichiellaceae</taxon>
        <taxon>Exophiala</taxon>
    </lineage>
</organism>
<keyword evidence="9" id="KW-0472">Membrane</keyword>
<dbReference type="Gene3D" id="1.10.630.10">
    <property type="entry name" value="Cytochrome P450"/>
    <property type="match status" value="1"/>
</dbReference>
<keyword evidence="11" id="KW-1185">Reference proteome</keyword>
<protein>
    <recommendedName>
        <fullName evidence="12">Cytochrome P450 oxidoreductase</fullName>
    </recommendedName>
</protein>
<dbReference type="Proteomes" id="UP001358417">
    <property type="component" value="Unassembled WGS sequence"/>
</dbReference>
<evidence type="ECO:0000256" key="4">
    <source>
        <dbReference type="ARBA" id="ARBA00023002"/>
    </source>
</evidence>
<proteinExistence type="inferred from homology"/>
<dbReference type="InterPro" id="IPR050121">
    <property type="entry name" value="Cytochrome_P450_monoxygenase"/>
</dbReference>
<dbReference type="GO" id="GO:0020037">
    <property type="term" value="F:heme binding"/>
    <property type="evidence" value="ECO:0007669"/>
    <property type="project" value="InterPro"/>
</dbReference>
<sequence>MATSISHEGSSWNHTIRYIGWGAGIFIIAQVVVFLCRALASPLRSVPGPFLARFGRVYYFIRVSLGRWEREDIALHRHYGPVVRVGADLYSIDSPEVVKKVYSIGSKFTKSDWYDAWRHPDVNRLHLFPDRDMKRHADTRRRFQAMYSMSSLVTYEGYVDECAAIFRQRLTEFATSGETIDMARWLQCYAFDVVGNITYSTRFGFMDKGEDVAGLMKALHSMLRYGTLVGIYASWHPLVFDIFSRLGLGGASGRNYLIKYVQERLEQRKAENQAAELKGIKTTGAKDEGAPMDFLEKLMIANQADPEKVTPAHVFLIGLGNIIAGSDTTAVSLSSILYNLLKYPYTMDKLRQEIADFEKQGRCGKPDVSFKQSQDMPYLQAVMKEALRVCPATGLPLWRVVPEGGVELCGHYFPAGTTVGINTWCAHYNEEVFGPDAGDFRPERWLEAEKEGGERLKNMEAYYMPVRMVFSALEPLLHTDKLDFKFGLGSRTCIGRHISFLEMSKLIPQIVRDFDFELKDPDRPWSTENNWFITPTSFRVQVRVRSQG</sequence>
<dbReference type="GO" id="GO:0005506">
    <property type="term" value="F:iron ion binding"/>
    <property type="evidence" value="ECO:0007669"/>
    <property type="project" value="InterPro"/>
</dbReference>
<comment type="caution">
    <text evidence="10">The sequence shown here is derived from an EMBL/GenBank/DDBJ whole genome shotgun (WGS) entry which is preliminary data.</text>
</comment>
<dbReference type="AlphaFoldDB" id="A0AAV9MUD6"/>
<dbReference type="EMBL" id="JAVRRD010000040">
    <property type="protein sequence ID" value="KAK5045080.1"/>
    <property type="molecule type" value="Genomic_DNA"/>
</dbReference>
<keyword evidence="9" id="KW-0812">Transmembrane</keyword>
<evidence type="ECO:0000256" key="9">
    <source>
        <dbReference type="SAM" id="Phobius"/>
    </source>
</evidence>
<evidence type="ECO:0008006" key="12">
    <source>
        <dbReference type="Google" id="ProtNLM"/>
    </source>
</evidence>
<dbReference type="Pfam" id="PF00067">
    <property type="entry name" value="p450"/>
    <property type="match status" value="1"/>
</dbReference>
<feature type="transmembrane region" description="Helical" evidence="9">
    <location>
        <begin position="18"/>
        <end position="40"/>
    </location>
</feature>
<dbReference type="SUPFAM" id="SSF48264">
    <property type="entry name" value="Cytochrome P450"/>
    <property type="match status" value="1"/>
</dbReference>
<evidence type="ECO:0000256" key="6">
    <source>
        <dbReference type="ARBA" id="ARBA00023033"/>
    </source>
</evidence>
<evidence type="ECO:0000256" key="1">
    <source>
        <dbReference type="ARBA" id="ARBA00001971"/>
    </source>
</evidence>
<keyword evidence="3 7" id="KW-0479">Metal-binding</keyword>
<evidence type="ECO:0000256" key="3">
    <source>
        <dbReference type="ARBA" id="ARBA00022723"/>
    </source>
</evidence>
<evidence type="ECO:0000256" key="5">
    <source>
        <dbReference type="ARBA" id="ARBA00023004"/>
    </source>
</evidence>
<evidence type="ECO:0000313" key="10">
    <source>
        <dbReference type="EMBL" id="KAK5045080.1"/>
    </source>
</evidence>
<keyword evidence="6 8" id="KW-0503">Monooxygenase</keyword>
<dbReference type="FunFam" id="1.10.630.10:FF:000050">
    <property type="entry name" value="Cytochrome P450 monooxygenase"/>
    <property type="match status" value="1"/>
</dbReference>
<dbReference type="InterPro" id="IPR001128">
    <property type="entry name" value="Cyt_P450"/>
</dbReference>
<keyword evidence="9" id="KW-1133">Transmembrane helix</keyword>
<dbReference type="InterPro" id="IPR017972">
    <property type="entry name" value="Cyt_P450_CS"/>
</dbReference>
<feature type="binding site" description="axial binding residue" evidence="7">
    <location>
        <position position="493"/>
    </location>
    <ligand>
        <name>heme</name>
        <dbReference type="ChEBI" id="CHEBI:30413"/>
    </ligand>
    <ligandPart>
        <name>Fe</name>
        <dbReference type="ChEBI" id="CHEBI:18248"/>
    </ligandPart>
</feature>
<dbReference type="InterPro" id="IPR002401">
    <property type="entry name" value="Cyt_P450_E_grp-I"/>
</dbReference>
<evidence type="ECO:0000313" key="11">
    <source>
        <dbReference type="Proteomes" id="UP001358417"/>
    </source>
</evidence>
<keyword evidence="4 8" id="KW-0560">Oxidoreductase</keyword>
<gene>
    <name evidence="10" type="ORF">LTR84_010228</name>
</gene>
<dbReference type="PRINTS" id="PR00385">
    <property type="entry name" value="P450"/>
</dbReference>
<dbReference type="GeneID" id="89978386"/>